<dbReference type="HAMAP" id="MF_01102">
    <property type="entry name" value="MnmC"/>
    <property type="match status" value="1"/>
</dbReference>
<gene>
    <name evidence="10" type="primary">mnmC</name>
    <name evidence="13" type="ORF">C7440_2275</name>
</gene>
<feature type="region of interest" description="FAD-dependent cmnm(5)s(2)U34 oxidoreductase" evidence="10">
    <location>
        <begin position="255"/>
        <end position="619"/>
    </location>
</feature>
<dbReference type="InterPro" id="IPR047785">
    <property type="entry name" value="tRNA_MNMC2"/>
</dbReference>
<evidence type="ECO:0000259" key="12">
    <source>
        <dbReference type="Pfam" id="PF05430"/>
    </source>
</evidence>
<sequence>MSGRFSPLAPASLFLDATGTPFSERYQDVYHARNGALEQARQVFLRGNGLPERWHGRASFTVCETGFGLGRNFLALWQAWRDDPQRCGRLHVLSFEAHPFSAADLAVASRELPADLRDAAGQLVRAWPVLLPGVHRLEFEGGRLTLTLIFGRIEQTAREAQAGVDAFFLDGFAAARNPEMWSPALFGQLVRLARPEATAATWCASGDVRRALRDAGFLVSRAPGLGGKWQTTRAVLRPGLGRGLEAAEPGPVLVVGAGPAGAGMARALAMRGRQVVVADPQLAGGRGASHRGHLAAALTPLVSRDDDLRARLSRAGVLRALHRWQSLPGSARPQRVGTVELLRDASQDEQRRLTLQTMGFPEEWVRWMDAGEVSRRVGLPINRPGIFFADGQLVRPEPLLDALLDHARIDCRATRILRLQREGAGWLAQGDDGQVFSMATVVLANASEAAALLSTCPDVVELPKLRAGWRLAGQVSYFRPDAAAHDPATVLSAEGYWLPQVDGVNVGGSTYLPNAAASEVTDSGHRFISEQVADMLGVDAGRVGEWLAEGAGWAGWRAVVAGRLPVFGPVPKAPGLWLACAYGSRGLTWAALAGDLLAASLEGEPLPLERTLQNAVAPR</sequence>
<dbReference type="Gene3D" id="3.50.50.60">
    <property type="entry name" value="FAD/NAD(P)-binding domain"/>
    <property type="match status" value="1"/>
</dbReference>
<dbReference type="Gene3D" id="3.30.9.10">
    <property type="entry name" value="D-Amino Acid Oxidase, subunit A, domain 2"/>
    <property type="match status" value="1"/>
</dbReference>
<proteinExistence type="inferred from homology"/>
<dbReference type="InterPro" id="IPR036188">
    <property type="entry name" value="FAD/NAD-bd_sf"/>
</dbReference>
<evidence type="ECO:0000256" key="2">
    <source>
        <dbReference type="ARBA" id="ARBA00022603"/>
    </source>
</evidence>
<dbReference type="RefSeq" id="WP_116518617.1">
    <property type="nucleotide sequence ID" value="NZ_JACCEX010000003.1"/>
</dbReference>
<dbReference type="InterPro" id="IPR006076">
    <property type="entry name" value="FAD-dep_OxRdtase"/>
</dbReference>
<reference evidence="13 14" key="1">
    <citation type="submission" date="2018-04" db="EMBL/GenBank/DDBJ databases">
        <title>Genomic Encyclopedia of Type Strains, Phase IV (KMG-IV): sequencing the most valuable type-strain genomes for metagenomic binning, comparative biology and taxonomic classification.</title>
        <authorList>
            <person name="Goeker M."/>
        </authorList>
    </citation>
    <scope>NUCLEOTIDE SEQUENCE [LARGE SCALE GENOMIC DNA]</scope>
    <source>
        <strain evidence="13 14">DSM 10065</strain>
    </source>
</reference>
<comment type="function">
    <text evidence="10">Catalyzes the last two steps in the biosynthesis of 5-methylaminomethyl-2-thiouridine (mnm(5)s(2)U) at the wobble position (U34) in tRNA. Catalyzes the FAD-dependent demodification of cmnm(5)s(2)U34 to nm(5)s(2)U34, followed by the transfer of a methyl group from S-adenosyl-L-methionine to nm(5)s(2)U34, to form mnm(5)s(2)U34.</text>
</comment>
<evidence type="ECO:0000256" key="6">
    <source>
        <dbReference type="ARBA" id="ARBA00022694"/>
    </source>
</evidence>
<comment type="catalytic activity">
    <reaction evidence="10">
        <text>5-aminomethyl-2-thiouridine(34) in tRNA + S-adenosyl-L-methionine = 5-methylaminomethyl-2-thiouridine(34) in tRNA + S-adenosyl-L-homocysteine + H(+)</text>
        <dbReference type="Rhea" id="RHEA:19569"/>
        <dbReference type="Rhea" id="RHEA-COMP:10195"/>
        <dbReference type="Rhea" id="RHEA-COMP:10197"/>
        <dbReference type="ChEBI" id="CHEBI:15378"/>
        <dbReference type="ChEBI" id="CHEBI:57856"/>
        <dbReference type="ChEBI" id="CHEBI:59789"/>
        <dbReference type="ChEBI" id="CHEBI:74454"/>
        <dbReference type="ChEBI" id="CHEBI:74455"/>
        <dbReference type="EC" id="2.1.1.61"/>
    </reaction>
</comment>
<dbReference type="OrthoDB" id="9786494at2"/>
<dbReference type="EC" id="2.1.1.61" evidence="10"/>
<dbReference type="PANTHER" id="PTHR13847:SF283">
    <property type="entry name" value="TRNA 5-METHYLAMINOMETHYL-2-THIOURIDINE BIOSYNTHESIS BIFUNCTIONAL PROTEIN MNMC"/>
    <property type="match status" value="1"/>
</dbReference>
<dbReference type="PANTHER" id="PTHR13847">
    <property type="entry name" value="SARCOSINE DEHYDROGENASE-RELATED"/>
    <property type="match status" value="1"/>
</dbReference>
<dbReference type="InterPro" id="IPR029063">
    <property type="entry name" value="SAM-dependent_MTases_sf"/>
</dbReference>
<dbReference type="NCBIfam" id="NF033855">
    <property type="entry name" value="tRNA_MNMC2"/>
    <property type="match status" value="1"/>
</dbReference>
<keyword evidence="2 10" id="KW-0489">Methyltransferase</keyword>
<dbReference type="EC" id="1.5.-.-" evidence="10"/>
<comment type="subcellular location">
    <subcellularLocation>
        <location evidence="10">Cytoplasm</location>
    </subcellularLocation>
</comment>
<keyword evidence="7 10" id="KW-0274">FAD</keyword>
<keyword evidence="8 10" id="KW-0560">Oxidoreductase</keyword>
<feature type="region of interest" description="tRNA (mnm(5)s(2)U34)-methyltransferase" evidence="10">
    <location>
        <begin position="1"/>
        <end position="237"/>
    </location>
</feature>
<evidence type="ECO:0000256" key="9">
    <source>
        <dbReference type="ARBA" id="ARBA00023268"/>
    </source>
</evidence>
<evidence type="ECO:0000256" key="10">
    <source>
        <dbReference type="HAMAP-Rule" id="MF_01102"/>
    </source>
</evidence>
<dbReference type="GO" id="GO:0004808">
    <property type="term" value="F:tRNA (5-methylaminomethyl-2-thiouridylate)(34)-methyltransferase activity"/>
    <property type="evidence" value="ECO:0007669"/>
    <property type="project" value="UniProtKB-EC"/>
</dbReference>
<dbReference type="SUPFAM" id="SSF51905">
    <property type="entry name" value="FAD/NAD(P)-binding domain"/>
    <property type="match status" value="1"/>
</dbReference>
<evidence type="ECO:0000256" key="3">
    <source>
        <dbReference type="ARBA" id="ARBA00022630"/>
    </source>
</evidence>
<comment type="caution">
    <text evidence="13">The sequence shown here is derived from an EMBL/GenBank/DDBJ whole genome shotgun (WGS) entry which is preliminary data.</text>
</comment>
<dbReference type="Gene3D" id="3.40.50.150">
    <property type="entry name" value="Vaccinia Virus protein VP39"/>
    <property type="match status" value="1"/>
</dbReference>
<accession>A0A2U1CKN0</accession>
<comment type="similarity">
    <text evidence="10">In the N-terminal section; belongs to the methyltransferase superfamily. tRNA (mnm(5)s(2)U34)-methyltransferase family.</text>
</comment>
<dbReference type="AlphaFoldDB" id="A0A2U1CKN0"/>
<dbReference type="GO" id="GO:0002097">
    <property type="term" value="P:tRNA wobble base modification"/>
    <property type="evidence" value="ECO:0007669"/>
    <property type="project" value="UniProtKB-UniRule"/>
</dbReference>
<dbReference type="GO" id="GO:0005737">
    <property type="term" value="C:cytoplasm"/>
    <property type="evidence" value="ECO:0007669"/>
    <property type="project" value="UniProtKB-SubCell"/>
</dbReference>
<evidence type="ECO:0000256" key="8">
    <source>
        <dbReference type="ARBA" id="ARBA00023002"/>
    </source>
</evidence>
<keyword evidence="6 10" id="KW-0819">tRNA processing</keyword>
<dbReference type="GO" id="GO:0050660">
    <property type="term" value="F:flavin adenine dinucleotide binding"/>
    <property type="evidence" value="ECO:0007669"/>
    <property type="project" value="UniProtKB-UniRule"/>
</dbReference>
<evidence type="ECO:0000259" key="11">
    <source>
        <dbReference type="Pfam" id="PF01266"/>
    </source>
</evidence>
<dbReference type="InterPro" id="IPR008471">
    <property type="entry name" value="MnmC-like_methylTransf"/>
</dbReference>
<keyword evidence="14" id="KW-1185">Reference proteome</keyword>
<keyword evidence="9 10" id="KW-0511">Multifunctional enzyme</keyword>
<dbReference type="Proteomes" id="UP000246145">
    <property type="component" value="Unassembled WGS sequence"/>
</dbReference>
<keyword evidence="1 10" id="KW-0963">Cytoplasm</keyword>
<comment type="cofactor">
    <cofactor evidence="10">
        <name>FAD</name>
        <dbReference type="ChEBI" id="CHEBI:57692"/>
    </cofactor>
</comment>
<evidence type="ECO:0000256" key="7">
    <source>
        <dbReference type="ARBA" id="ARBA00022827"/>
    </source>
</evidence>
<dbReference type="STRING" id="1231391.GCA_000308195_02383"/>
<dbReference type="Pfam" id="PF05430">
    <property type="entry name" value="Methyltransf_30"/>
    <property type="match status" value="1"/>
</dbReference>
<organism evidence="13 14">
    <name type="scientific">Pusillimonas noertemannii</name>
    <dbReference type="NCBI Taxonomy" id="305977"/>
    <lineage>
        <taxon>Bacteria</taxon>
        <taxon>Pseudomonadati</taxon>
        <taxon>Pseudomonadota</taxon>
        <taxon>Betaproteobacteria</taxon>
        <taxon>Burkholderiales</taxon>
        <taxon>Alcaligenaceae</taxon>
        <taxon>Pusillimonas</taxon>
    </lineage>
</organism>
<name>A0A2U1CKN0_9BURK</name>
<dbReference type="InterPro" id="IPR017610">
    <property type="entry name" value="tRNA_S-uridine_synth_MnmC_C"/>
</dbReference>
<keyword evidence="5 10" id="KW-0949">S-adenosyl-L-methionine</keyword>
<evidence type="ECO:0000256" key="1">
    <source>
        <dbReference type="ARBA" id="ARBA00022490"/>
    </source>
</evidence>
<evidence type="ECO:0000313" key="14">
    <source>
        <dbReference type="Proteomes" id="UP000246145"/>
    </source>
</evidence>
<dbReference type="GO" id="GO:0016645">
    <property type="term" value="F:oxidoreductase activity, acting on the CH-NH group of donors"/>
    <property type="evidence" value="ECO:0007669"/>
    <property type="project" value="InterPro"/>
</dbReference>
<dbReference type="Pfam" id="PF01266">
    <property type="entry name" value="DAO"/>
    <property type="match status" value="1"/>
</dbReference>
<evidence type="ECO:0000313" key="13">
    <source>
        <dbReference type="EMBL" id="PVY61551.1"/>
    </source>
</evidence>
<comment type="similarity">
    <text evidence="10">In the C-terminal section; belongs to the DAO family.</text>
</comment>
<feature type="domain" description="FAD dependent oxidoreductase" evidence="11">
    <location>
        <begin position="252"/>
        <end position="599"/>
    </location>
</feature>
<evidence type="ECO:0000256" key="4">
    <source>
        <dbReference type="ARBA" id="ARBA00022679"/>
    </source>
</evidence>
<keyword evidence="3 10" id="KW-0285">Flavoprotein</keyword>
<evidence type="ECO:0000256" key="5">
    <source>
        <dbReference type="ARBA" id="ARBA00022691"/>
    </source>
</evidence>
<keyword evidence="4 10" id="KW-0808">Transferase</keyword>
<dbReference type="NCBIfam" id="TIGR03197">
    <property type="entry name" value="MnmC_Cterm"/>
    <property type="match status" value="1"/>
</dbReference>
<feature type="domain" description="MnmC-like methyltransferase" evidence="12">
    <location>
        <begin position="116"/>
        <end position="235"/>
    </location>
</feature>
<protein>
    <recommendedName>
        <fullName evidence="10">tRNA 5-methylaminomethyl-2-thiouridine biosynthesis bifunctional protein MnmC</fullName>
        <shortName evidence="10">tRNA mnm(5)s(2)U biosynthesis bifunctional protein</shortName>
    </recommendedName>
    <domain>
        <recommendedName>
            <fullName evidence="10">tRNA (mnm(5)s(2)U34)-methyltransferase</fullName>
            <ecNumber evidence="10">2.1.1.61</ecNumber>
        </recommendedName>
    </domain>
    <domain>
        <recommendedName>
            <fullName evidence="10">FAD-dependent cmnm(5)s(2)U34 oxidoreductase</fullName>
            <ecNumber evidence="10">1.5.-.-</ecNumber>
        </recommendedName>
    </domain>
</protein>
<dbReference type="EMBL" id="QEKO01000003">
    <property type="protein sequence ID" value="PVY61551.1"/>
    <property type="molecule type" value="Genomic_DNA"/>
</dbReference>
<dbReference type="GO" id="GO:0032259">
    <property type="term" value="P:methylation"/>
    <property type="evidence" value="ECO:0007669"/>
    <property type="project" value="UniProtKB-KW"/>
</dbReference>
<dbReference type="InterPro" id="IPR023032">
    <property type="entry name" value="tRNA_MAMT_biosynth_bifunc_MnmC"/>
</dbReference>